<evidence type="ECO:0000313" key="2">
    <source>
        <dbReference type="EMBL" id="KKK58031.1"/>
    </source>
</evidence>
<protein>
    <submittedName>
        <fullName evidence="2">Uncharacterized protein</fullName>
    </submittedName>
</protein>
<proteinExistence type="predicted"/>
<organism evidence="2">
    <name type="scientific">marine sediment metagenome</name>
    <dbReference type="NCBI Taxonomy" id="412755"/>
    <lineage>
        <taxon>unclassified sequences</taxon>
        <taxon>metagenomes</taxon>
        <taxon>ecological metagenomes</taxon>
    </lineage>
</organism>
<keyword evidence="1" id="KW-0812">Transmembrane</keyword>
<name>A0A0F8ZDC4_9ZZZZ</name>
<dbReference type="EMBL" id="LAZR01064180">
    <property type="protein sequence ID" value="KKK58031.1"/>
    <property type="molecule type" value="Genomic_DNA"/>
</dbReference>
<reference evidence="2" key="1">
    <citation type="journal article" date="2015" name="Nature">
        <title>Complex archaea that bridge the gap between prokaryotes and eukaryotes.</title>
        <authorList>
            <person name="Spang A."/>
            <person name="Saw J.H."/>
            <person name="Jorgensen S.L."/>
            <person name="Zaremba-Niedzwiedzka K."/>
            <person name="Martijn J."/>
            <person name="Lind A.E."/>
            <person name="van Eijk R."/>
            <person name="Schleper C."/>
            <person name="Guy L."/>
            <person name="Ettema T.J."/>
        </authorList>
    </citation>
    <scope>NUCLEOTIDE SEQUENCE</scope>
</reference>
<comment type="caution">
    <text evidence="2">The sequence shown here is derived from an EMBL/GenBank/DDBJ whole genome shotgun (WGS) entry which is preliminary data.</text>
</comment>
<dbReference type="AlphaFoldDB" id="A0A0F8ZDC4"/>
<keyword evidence="1" id="KW-1133">Transmembrane helix</keyword>
<evidence type="ECO:0000256" key="1">
    <source>
        <dbReference type="SAM" id="Phobius"/>
    </source>
</evidence>
<sequence>MKSLSWTISVTYWVVNYVTPVETSTYRRKKGVDMWEAFIGGIMLFLILSGLLYLFIAGRGGVEKNYKKFF</sequence>
<gene>
    <name evidence="2" type="ORF">LCGC14_3048500</name>
</gene>
<feature type="transmembrane region" description="Helical" evidence="1">
    <location>
        <begin position="37"/>
        <end position="58"/>
    </location>
</feature>
<accession>A0A0F8ZDC4</accession>
<keyword evidence="1" id="KW-0472">Membrane</keyword>